<gene>
    <name evidence="1" type="ORF">HKW66_Vig0010700</name>
</gene>
<dbReference type="AlphaFoldDB" id="A0A8T0LIS5"/>
<reference evidence="1 2" key="1">
    <citation type="submission" date="2020-05" db="EMBL/GenBank/DDBJ databases">
        <title>Vigna angularis (adzuki bean) Var. LongXiaoDou No. 4 denovo assembly.</title>
        <authorList>
            <person name="Xiang H."/>
        </authorList>
    </citation>
    <scope>NUCLEOTIDE SEQUENCE [LARGE SCALE GENOMIC DNA]</scope>
    <source>
        <tissue evidence="1">Leaf</tissue>
    </source>
</reference>
<sequence>MQGERGGDVGEAVLDLFQILKEHKKTIVLYSKFTAPSIGRKNATLICVHVIAESVEKMSQNRRCKPRRTSIGLVEHLRFLSRYYQSHSPPSAH</sequence>
<accession>A0A8T0LIS5</accession>
<dbReference type="EMBL" id="JABFOF010000001">
    <property type="protein sequence ID" value="KAG2410405.1"/>
    <property type="molecule type" value="Genomic_DNA"/>
</dbReference>
<name>A0A8T0LIS5_PHAAN</name>
<organism evidence="1 2">
    <name type="scientific">Phaseolus angularis</name>
    <name type="common">Azuki bean</name>
    <name type="synonym">Vigna angularis</name>
    <dbReference type="NCBI Taxonomy" id="3914"/>
    <lineage>
        <taxon>Eukaryota</taxon>
        <taxon>Viridiplantae</taxon>
        <taxon>Streptophyta</taxon>
        <taxon>Embryophyta</taxon>
        <taxon>Tracheophyta</taxon>
        <taxon>Spermatophyta</taxon>
        <taxon>Magnoliopsida</taxon>
        <taxon>eudicotyledons</taxon>
        <taxon>Gunneridae</taxon>
        <taxon>Pentapetalae</taxon>
        <taxon>rosids</taxon>
        <taxon>fabids</taxon>
        <taxon>Fabales</taxon>
        <taxon>Fabaceae</taxon>
        <taxon>Papilionoideae</taxon>
        <taxon>50 kb inversion clade</taxon>
        <taxon>NPAAA clade</taxon>
        <taxon>indigoferoid/millettioid clade</taxon>
        <taxon>Phaseoleae</taxon>
        <taxon>Vigna</taxon>
    </lineage>
</organism>
<evidence type="ECO:0000313" key="1">
    <source>
        <dbReference type="EMBL" id="KAG2410405.1"/>
    </source>
</evidence>
<dbReference type="Proteomes" id="UP000743370">
    <property type="component" value="Unassembled WGS sequence"/>
</dbReference>
<proteinExistence type="predicted"/>
<comment type="caution">
    <text evidence="1">The sequence shown here is derived from an EMBL/GenBank/DDBJ whole genome shotgun (WGS) entry which is preliminary data.</text>
</comment>
<protein>
    <submittedName>
        <fullName evidence="1">Uncharacterized protein</fullName>
    </submittedName>
</protein>
<evidence type="ECO:0000313" key="2">
    <source>
        <dbReference type="Proteomes" id="UP000743370"/>
    </source>
</evidence>